<dbReference type="InterPro" id="IPR003663">
    <property type="entry name" value="Sugar/inositol_transpt"/>
</dbReference>
<feature type="transmembrane region" description="Helical" evidence="7">
    <location>
        <begin position="117"/>
        <end position="138"/>
    </location>
</feature>
<evidence type="ECO:0000259" key="8">
    <source>
        <dbReference type="PROSITE" id="PS50850"/>
    </source>
</evidence>
<feature type="transmembrane region" description="Helical" evidence="7">
    <location>
        <begin position="150"/>
        <end position="172"/>
    </location>
</feature>
<evidence type="ECO:0000256" key="7">
    <source>
        <dbReference type="SAM" id="Phobius"/>
    </source>
</evidence>
<dbReference type="FunCoup" id="L7JRN0">
    <property type="interactions" value="97"/>
</dbReference>
<keyword evidence="4 7" id="KW-0812">Transmembrane</keyword>
<evidence type="ECO:0000313" key="9">
    <source>
        <dbReference type="EMBL" id="ELQ73950.1"/>
    </source>
</evidence>
<evidence type="ECO:0000256" key="2">
    <source>
        <dbReference type="ARBA" id="ARBA00010992"/>
    </source>
</evidence>
<dbReference type="PROSITE" id="PS00216">
    <property type="entry name" value="SUGAR_TRANSPORT_1"/>
    <property type="match status" value="1"/>
</dbReference>
<evidence type="ECO:0000313" key="10">
    <source>
        <dbReference type="Proteomes" id="UP000011185"/>
    </source>
</evidence>
<dbReference type="Gene3D" id="1.20.1250.20">
    <property type="entry name" value="MFS general substrate transporter like domains"/>
    <property type="match status" value="2"/>
</dbReference>
<dbReference type="Pfam" id="PF00083">
    <property type="entry name" value="Sugar_tr"/>
    <property type="match status" value="2"/>
</dbReference>
<organism evidence="9 10">
    <name type="scientific">Trachipleistophora hominis</name>
    <name type="common">Microsporidian parasite</name>
    <dbReference type="NCBI Taxonomy" id="72359"/>
    <lineage>
        <taxon>Eukaryota</taxon>
        <taxon>Fungi</taxon>
        <taxon>Fungi incertae sedis</taxon>
        <taxon>Microsporidia</taxon>
        <taxon>Pleistophoridae</taxon>
        <taxon>Trachipleistophora</taxon>
    </lineage>
</organism>
<feature type="transmembrane region" description="Helical" evidence="7">
    <location>
        <begin position="347"/>
        <end position="367"/>
    </location>
</feature>
<protein>
    <submittedName>
        <fullName evidence="9">Major Facilitator Superfamily (MFS)</fullName>
    </submittedName>
</protein>
<sequence>MTESVPLKYDQSDDDVEITSHVNENIFTNFSVLTAYVCGLSFGFHLTALEIIKKLYFTGNALHTLKEYYVLASLLFISPLISSMLYNHINMKLNLWIGLVLLLHSISAIGLMMPYILVLYAFRCVAGVAVGLSTAVVPQYVSRLKKHRRGFFTFLFQVSILTGILIGQILSYYTSTVFLFRIIFAVFSFFNVMFAGMSFFIQKPAETETRRESRGITSLLAHKRHIKSVLLALCIHIGQQMTGINGIIVYSNTLLEENPGNPQMRTIFIGLFSLVVTLVSAAFVDVFGRKFLLLFSSTIVGASLILLTTKKYVLASVLAFQFGYSVGLGPITWLLTNELFPLNYLQAANSICVTTNWLCAFLVVIGFEYSYLRVGNALLWFYVCCMAVFTAIFFFYYNETKGKEPNFQ</sequence>
<dbReference type="InterPro" id="IPR005828">
    <property type="entry name" value="MFS_sugar_transport-like"/>
</dbReference>
<feature type="transmembrane region" description="Helical" evidence="7">
    <location>
        <begin position="229"/>
        <end position="251"/>
    </location>
</feature>
<dbReference type="GO" id="GO:0016020">
    <property type="term" value="C:membrane"/>
    <property type="evidence" value="ECO:0007669"/>
    <property type="project" value="UniProtKB-SubCell"/>
</dbReference>
<feature type="domain" description="Major facilitator superfamily (MFS) profile" evidence="8">
    <location>
        <begin position="27"/>
        <end position="401"/>
    </location>
</feature>
<reference evidence="9 10" key="1">
    <citation type="journal article" date="2012" name="PLoS Pathog.">
        <title>The genome of the obligate intracellular parasite Trachipleistophora hominis: new insights into microsporidian genome dynamics and reductive evolution.</title>
        <authorList>
            <person name="Heinz E."/>
            <person name="Williams T.A."/>
            <person name="Nakjang S."/>
            <person name="Noel C.J."/>
            <person name="Swan D.C."/>
            <person name="Goldberg A.V."/>
            <person name="Harris S.R."/>
            <person name="Weinmaier T."/>
            <person name="Markert S."/>
            <person name="Becher D."/>
            <person name="Bernhardt J."/>
            <person name="Dagan T."/>
            <person name="Hacker C."/>
            <person name="Lucocq J.M."/>
            <person name="Schweder T."/>
            <person name="Rattei T."/>
            <person name="Hall N."/>
            <person name="Hirt R.P."/>
            <person name="Embley T.M."/>
        </authorList>
    </citation>
    <scope>NUCLEOTIDE SEQUENCE [LARGE SCALE GENOMIC DNA]</scope>
</reference>
<feature type="transmembrane region" description="Helical" evidence="7">
    <location>
        <begin position="178"/>
        <end position="201"/>
    </location>
</feature>
<keyword evidence="6 7" id="KW-0472">Membrane</keyword>
<dbReference type="OMA" id="SEPQWRA"/>
<evidence type="ECO:0000256" key="3">
    <source>
        <dbReference type="ARBA" id="ARBA00022448"/>
    </source>
</evidence>
<dbReference type="PANTHER" id="PTHR48021:SF1">
    <property type="entry name" value="GH07001P-RELATED"/>
    <property type="match status" value="1"/>
</dbReference>
<dbReference type="AlphaFoldDB" id="L7JRN0"/>
<name>L7JRN0_TRAHO</name>
<evidence type="ECO:0000256" key="5">
    <source>
        <dbReference type="ARBA" id="ARBA00022989"/>
    </source>
</evidence>
<proteinExistence type="inferred from homology"/>
<feature type="transmembrane region" description="Helical" evidence="7">
    <location>
        <begin position="313"/>
        <end position="335"/>
    </location>
</feature>
<feature type="transmembrane region" description="Helical" evidence="7">
    <location>
        <begin position="26"/>
        <end position="48"/>
    </location>
</feature>
<evidence type="ECO:0000256" key="4">
    <source>
        <dbReference type="ARBA" id="ARBA00022692"/>
    </source>
</evidence>
<feature type="transmembrane region" description="Helical" evidence="7">
    <location>
        <begin position="68"/>
        <end position="86"/>
    </location>
</feature>
<feature type="transmembrane region" description="Helical" evidence="7">
    <location>
        <begin position="263"/>
        <end position="284"/>
    </location>
</feature>
<dbReference type="OrthoDB" id="2196240at2759"/>
<dbReference type="InterPro" id="IPR036259">
    <property type="entry name" value="MFS_trans_sf"/>
</dbReference>
<dbReference type="GO" id="GO:0022857">
    <property type="term" value="F:transmembrane transporter activity"/>
    <property type="evidence" value="ECO:0007669"/>
    <property type="project" value="InterPro"/>
</dbReference>
<dbReference type="STRING" id="72359.L7JRN0"/>
<keyword evidence="5 7" id="KW-1133">Transmembrane helix</keyword>
<dbReference type="SUPFAM" id="SSF103473">
    <property type="entry name" value="MFS general substrate transporter"/>
    <property type="match status" value="1"/>
</dbReference>
<dbReference type="HOGENOM" id="CLU_001265_30_14_1"/>
<dbReference type="EMBL" id="JH994096">
    <property type="protein sequence ID" value="ELQ73950.1"/>
    <property type="molecule type" value="Genomic_DNA"/>
</dbReference>
<dbReference type="InterPro" id="IPR050549">
    <property type="entry name" value="MFS_Trehalose_Transporter"/>
</dbReference>
<feature type="transmembrane region" description="Helical" evidence="7">
    <location>
        <begin position="93"/>
        <end position="111"/>
    </location>
</feature>
<gene>
    <name evidence="9" type="ORF">THOM_3146</name>
</gene>
<evidence type="ECO:0000256" key="6">
    <source>
        <dbReference type="ARBA" id="ARBA00023136"/>
    </source>
</evidence>
<dbReference type="PANTHER" id="PTHR48021">
    <property type="match status" value="1"/>
</dbReference>
<comment type="subcellular location">
    <subcellularLocation>
        <location evidence="1">Membrane</location>
        <topology evidence="1">Multi-pass membrane protein</topology>
    </subcellularLocation>
</comment>
<comment type="similarity">
    <text evidence="2">Belongs to the major facilitator superfamily. Sugar transporter (TC 2.A.1.1) family.</text>
</comment>
<dbReference type="PRINTS" id="PR00171">
    <property type="entry name" value="SUGRTRNSPORT"/>
</dbReference>
<dbReference type="Proteomes" id="UP000011185">
    <property type="component" value="Unassembled WGS sequence"/>
</dbReference>
<dbReference type="VEuPathDB" id="MicrosporidiaDB:THOM_3146"/>
<dbReference type="InParanoid" id="L7JRN0"/>
<feature type="transmembrane region" description="Helical" evidence="7">
    <location>
        <begin position="379"/>
        <end position="397"/>
    </location>
</feature>
<dbReference type="PROSITE" id="PS50850">
    <property type="entry name" value="MFS"/>
    <property type="match status" value="1"/>
</dbReference>
<keyword evidence="3" id="KW-0813">Transport</keyword>
<dbReference type="InterPro" id="IPR005829">
    <property type="entry name" value="Sugar_transporter_CS"/>
</dbReference>
<dbReference type="InterPro" id="IPR020846">
    <property type="entry name" value="MFS_dom"/>
</dbReference>
<accession>L7JRN0</accession>
<evidence type="ECO:0000256" key="1">
    <source>
        <dbReference type="ARBA" id="ARBA00004141"/>
    </source>
</evidence>
<keyword evidence="10" id="KW-1185">Reference proteome</keyword>